<dbReference type="InterPro" id="IPR001810">
    <property type="entry name" value="F-box_dom"/>
</dbReference>
<dbReference type="Pfam" id="PF12937">
    <property type="entry name" value="F-box-like"/>
    <property type="match status" value="1"/>
</dbReference>
<dbReference type="SUPFAM" id="SSF82185">
    <property type="entry name" value="Histone H3 K4-specific methyltransferase SET7/9 N-terminal domain"/>
    <property type="match status" value="1"/>
</dbReference>
<accession>A0AA95EF51</accession>
<dbReference type="EMBL" id="ON887157">
    <property type="protein sequence ID" value="WBR14927.1"/>
    <property type="molecule type" value="Genomic_DNA"/>
</dbReference>
<sequence>MRRMQERTQTVALAHEPGGAFDHLPDEMVRAILTWLDDGADLARVSGTCARLCALADDASLWEGVCRRCSRAPLILSLAGRAIKEPRDRMWLDAVAARDMTMSVPPPMPEAPPPTLLLGDATRSWKWLYVAMRRRVALLSDPQCQSRGAPSPSWWARRLLSRRVRQRAGHSVRIERVRGTTKIVIQLGALDECGNLAGFGMHAVATKDSVEHRAGISAVDNDARDDGTRNGPHDDTGSSPWRWTEWTWGTWRDGQVEGPARMCAASGMTHTGTFAKGVAHGIGVRIVEAGCDHDSVRGGHHDGAHRGDTCADRSAHPSPAQPHVITVSGRWHAGQPHGRLVQTTSCGDTVTATWRRGVLITIESLLLPARPAAHNCPAFGGVRIAGVPWRVDSAGAFAAVDVPFHRCLVAMPADLEALDLYLDYVRAGHPCMRAAVAKAVLAAGTHFRTVLVSASDAVAAQSTVGDKGAH</sequence>
<evidence type="ECO:0000256" key="1">
    <source>
        <dbReference type="SAM" id="MobiDB-lite"/>
    </source>
</evidence>
<feature type="domain" description="F-box" evidence="2">
    <location>
        <begin position="18"/>
        <end position="65"/>
    </location>
</feature>
<feature type="compositionally biased region" description="Basic and acidic residues" evidence="1">
    <location>
        <begin position="221"/>
        <end position="236"/>
    </location>
</feature>
<dbReference type="PROSITE" id="PS50181">
    <property type="entry name" value="FBOX"/>
    <property type="match status" value="1"/>
</dbReference>
<dbReference type="SUPFAM" id="SSF81383">
    <property type="entry name" value="F-box domain"/>
    <property type="match status" value="1"/>
</dbReference>
<dbReference type="InterPro" id="IPR036047">
    <property type="entry name" value="F-box-like_dom_sf"/>
</dbReference>
<organism evidence="3 4">
    <name type="scientific">Pandoravirus kuranda</name>
    <dbReference type="NCBI Taxonomy" id="3019033"/>
    <lineage>
        <taxon>Viruses</taxon>
        <taxon>Pandoravirus</taxon>
    </lineage>
</organism>
<dbReference type="Gene3D" id="1.20.1280.50">
    <property type="match status" value="1"/>
</dbReference>
<evidence type="ECO:0000313" key="4">
    <source>
        <dbReference type="Proteomes" id="UP001185135"/>
    </source>
</evidence>
<evidence type="ECO:0000259" key="2">
    <source>
        <dbReference type="PROSITE" id="PS50181"/>
    </source>
</evidence>
<feature type="region of interest" description="Disordered" evidence="1">
    <location>
        <begin position="220"/>
        <end position="243"/>
    </location>
</feature>
<protein>
    <submittedName>
        <fullName evidence="3">F-box domain-containing protein</fullName>
    </submittedName>
</protein>
<gene>
    <name evidence="3" type="ORF">pkur_cds_753</name>
</gene>
<dbReference type="Proteomes" id="UP001185135">
    <property type="component" value="Segment"/>
</dbReference>
<proteinExistence type="predicted"/>
<name>A0AA95EF51_9VIRU</name>
<feature type="region of interest" description="Disordered" evidence="1">
    <location>
        <begin position="298"/>
        <end position="321"/>
    </location>
</feature>
<feature type="compositionally biased region" description="Basic and acidic residues" evidence="1">
    <location>
        <begin position="298"/>
        <end position="315"/>
    </location>
</feature>
<evidence type="ECO:0000313" key="3">
    <source>
        <dbReference type="EMBL" id="WBR14927.1"/>
    </source>
</evidence>
<reference evidence="3" key="1">
    <citation type="submission" date="2022-06" db="EMBL/GenBank/DDBJ databases">
        <authorList>
            <person name="Legendre M."/>
            <person name="Claverie J.-M."/>
            <person name="Alempic J.-M."/>
            <person name="Abergel C."/>
        </authorList>
    </citation>
    <scope>NUCLEOTIDE SEQUENCE</scope>
    <source>
        <strain evidence="3">Kuranda</strain>
    </source>
</reference>